<dbReference type="VEuPathDB" id="TriTrypDB:C3747_192g43"/>
<dbReference type="AlphaFoldDB" id="A0A2V2USQ0"/>
<dbReference type="VEuPathDB" id="TriTrypDB:Tc_MARK_1884"/>
<dbReference type="VEuPathDB" id="TriTrypDB:C4B63_128g56"/>
<dbReference type="GO" id="GO:0000290">
    <property type="term" value="P:deadenylation-dependent decapping of nuclear-transcribed mRNA"/>
    <property type="evidence" value="ECO:0007669"/>
    <property type="project" value="TreeGrafter"/>
</dbReference>
<dbReference type="CDD" id="cd03671">
    <property type="entry name" value="NUDIX_Ap4A_hydrolase_plant_like"/>
    <property type="match status" value="1"/>
</dbReference>
<sequence length="174" mass="20256">MYRKNVCVAIFNEDLRFLGCRRIQDNLFQFVQGGIEKDADLLHAAYREVYEETSLCKEDLHFVGEVPPPSGDPREFRYELRRTSNLRNFGFQGQEQRVLLFFTDSGNIEKVNVIPPKETCAQQEFSEVHWMELREIIESCPREKIHIFLAVAKVGVPMARAFLQSRSALKRDSI</sequence>
<evidence type="ECO:0000313" key="4">
    <source>
        <dbReference type="Proteomes" id="UP000246121"/>
    </source>
</evidence>
<dbReference type="VEuPathDB" id="TriTrypDB:ECC02_000246"/>
<dbReference type="PANTHER" id="PTHR23114:SF17">
    <property type="entry name" value="M7GPPPN-MRNA HYDROLASE"/>
    <property type="match status" value="1"/>
</dbReference>
<dbReference type="SUPFAM" id="SSF55811">
    <property type="entry name" value="Nudix"/>
    <property type="match status" value="1"/>
</dbReference>
<evidence type="ECO:0000313" key="3">
    <source>
        <dbReference type="EMBL" id="PWU86246.1"/>
    </source>
</evidence>
<dbReference type="GO" id="GO:0005737">
    <property type="term" value="C:cytoplasm"/>
    <property type="evidence" value="ECO:0007669"/>
    <property type="project" value="TreeGrafter"/>
</dbReference>
<dbReference type="EMBL" id="PRFA01000128">
    <property type="protein sequence ID" value="PWU86246.1"/>
    <property type="molecule type" value="Genomic_DNA"/>
</dbReference>
<gene>
    <name evidence="3" type="ORF">C4B63_128g56</name>
</gene>
<dbReference type="InterPro" id="IPR015797">
    <property type="entry name" value="NUDIX_hydrolase-like_dom_sf"/>
</dbReference>
<proteinExistence type="predicted"/>
<evidence type="ECO:0000256" key="1">
    <source>
        <dbReference type="ARBA" id="ARBA00022801"/>
    </source>
</evidence>
<dbReference type="InterPro" id="IPR022927">
    <property type="entry name" value="RppH"/>
</dbReference>
<dbReference type="VEuPathDB" id="TriTrypDB:TcCLB.507601.40"/>
<feature type="domain" description="Nudix hydrolase" evidence="2">
    <location>
        <begin position="1"/>
        <end position="153"/>
    </location>
</feature>
<dbReference type="VEuPathDB" id="TriTrypDB:TcYC6_0015570"/>
<dbReference type="InterPro" id="IPR000086">
    <property type="entry name" value="NUDIX_hydrolase_dom"/>
</dbReference>
<dbReference type="VEuPathDB" id="TriTrypDB:BCY84_15607"/>
<dbReference type="VEuPathDB" id="TriTrypDB:TcCLB.510351.120"/>
<dbReference type="VEuPathDB" id="TriTrypDB:TcG_05128"/>
<dbReference type="Proteomes" id="UP000246121">
    <property type="component" value="Unassembled WGS sequence"/>
</dbReference>
<dbReference type="PROSITE" id="PS51462">
    <property type="entry name" value="NUDIX"/>
    <property type="match status" value="1"/>
</dbReference>
<dbReference type="GO" id="GO:0016462">
    <property type="term" value="F:pyrophosphatase activity"/>
    <property type="evidence" value="ECO:0007669"/>
    <property type="project" value="UniProtKB-ARBA"/>
</dbReference>
<dbReference type="VEuPathDB" id="TriTrypDB:TcCL_NonESM06291"/>
<comment type="caution">
    <text evidence="3">The sequence shown here is derived from an EMBL/GenBank/DDBJ whole genome shotgun (WGS) entry which is preliminary data.</text>
</comment>
<dbReference type="PANTHER" id="PTHR23114">
    <property type="entry name" value="M7GPPPN-MRNA HYDROLASE"/>
    <property type="match status" value="1"/>
</dbReference>
<dbReference type="Gene3D" id="3.90.79.10">
    <property type="entry name" value="Nucleoside Triphosphate Pyrophosphohydrolase"/>
    <property type="match status" value="1"/>
</dbReference>
<keyword evidence="1 3" id="KW-0378">Hydrolase</keyword>
<protein>
    <submittedName>
        <fullName evidence="3">Putative Nudix hydrolase 2</fullName>
    </submittedName>
</protein>
<reference evidence="3 4" key="1">
    <citation type="journal article" date="2018" name="Microb. Genom.">
        <title>Expanding an expanded genome: long-read sequencing of Trypanosoma cruzi.</title>
        <authorList>
            <person name="Berna L."/>
            <person name="Rodriguez M."/>
            <person name="Chiribao M.L."/>
            <person name="Parodi-Talice A."/>
            <person name="Pita S."/>
            <person name="Rijo G."/>
            <person name="Alvarez-Valin F."/>
            <person name="Robello C."/>
        </authorList>
    </citation>
    <scope>NUCLEOTIDE SEQUENCE [LARGE SCALE GENOMIC DNA]</scope>
    <source>
        <strain evidence="3 4">Dm28c</strain>
    </source>
</reference>
<dbReference type="Pfam" id="PF00293">
    <property type="entry name" value="NUDIX"/>
    <property type="match status" value="1"/>
</dbReference>
<dbReference type="VEuPathDB" id="TriTrypDB:TCDM_01480"/>
<organism evidence="3 4">
    <name type="scientific">Trypanosoma cruzi</name>
    <dbReference type="NCBI Taxonomy" id="5693"/>
    <lineage>
        <taxon>Eukaryota</taxon>
        <taxon>Discoba</taxon>
        <taxon>Euglenozoa</taxon>
        <taxon>Kinetoplastea</taxon>
        <taxon>Metakinetoplastina</taxon>
        <taxon>Trypanosomatida</taxon>
        <taxon>Trypanosomatidae</taxon>
        <taxon>Trypanosoma</taxon>
        <taxon>Schizotrypanum</taxon>
    </lineage>
</organism>
<evidence type="ECO:0000259" key="2">
    <source>
        <dbReference type="PROSITE" id="PS51462"/>
    </source>
</evidence>
<accession>A0A2V2USQ0</accession>
<name>A0A2V2USQ0_TRYCR</name>
<dbReference type="OrthoDB" id="276276at2759"/>
<dbReference type="VEuPathDB" id="TriTrypDB:TcBrA4_0112480"/>